<evidence type="ECO:0000259" key="1">
    <source>
        <dbReference type="Pfam" id="PF09359"/>
    </source>
</evidence>
<evidence type="ECO:0000313" key="3">
    <source>
        <dbReference type="Proteomes" id="UP001500320"/>
    </source>
</evidence>
<dbReference type="CDD" id="cd07750">
    <property type="entry name" value="PolyPPase_VTC_like"/>
    <property type="match status" value="1"/>
</dbReference>
<dbReference type="Proteomes" id="UP001500320">
    <property type="component" value="Unassembled WGS sequence"/>
</dbReference>
<sequence length="268" mass="28770">MTRADALLAGVAAGLPAVGLADVPALMSRVDRKYVVPVSVMARLAAELGDDVAVLRIGTRRQFRYSSTYFDTGDLLTFRQHRQGRRRRFKIRTRTYLDGGGRWLEVKLSGAGRGTDKHRMPYGSGPGDALTGEALDFVSGTLRDGLRLPLPDGLEPVLTTDYRRVTLVDRRGAARVTCDTGLVCRDGTGTARARGDHVLLESKSCGGGSGVDAVLRGLGVRPVGVSKYCLGVARLRGAPANPWHAVLRRLFEDRPAAPAPGRAAARNP</sequence>
<feature type="domain" description="VTC" evidence="1">
    <location>
        <begin position="29"/>
        <end position="235"/>
    </location>
</feature>
<dbReference type="InterPro" id="IPR033469">
    <property type="entry name" value="CYTH-like_dom_sf"/>
</dbReference>
<comment type="caution">
    <text evidence="2">The sequence shown here is derived from an EMBL/GenBank/DDBJ whole genome shotgun (WGS) entry which is preliminary data.</text>
</comment>
<dbReference type="InterPro" id="IPR018966">
    <property type="entry name" value="VTC_domain"/>
</dbReference>
<dbReference type="EMBL" id="BAAAUT010000018">
    <property type="protein sequence ID" value="GAA3134447.1"/>
    <property type="molecule type" value="Genomic_DNA"/>
</dbReference>
<dbReference type="RefSeq" id="WP_344859233.1">
    <property type="nucleotide sequence ID" value="NZ_BAAAUT010000018.1"/>
</dbReference>
<proteinExistence type="predicted"/>
<keyword evidence="3" id="KW-1185">Reference proteome</keyword>
<accession>A0ABP6N4A8</accession>
<dbReference type="Pfam" id="PF09359">
    <property type="entry name" value="VTC"/>
    <property type="match status" value="1"/>
</dbReference>
<name>A0ABP6N4A8_9ACTN</name>
<evidence type="ECO:0000313" key="2">
    <source>
        <dbReference type="EMBL" id="GAA3134447.1"/>
    </source>
</evidence>
<organism evidence="2 3">
    <name type="scientific">Planomonospora alba</name>
    <dbReference type="NCBI Taxonomy" id="161354"/>
    <lineage>
        <taxon>Bacteria</taxon>
        <taxon>Bacillati</taxon>
        <taxon>Actinomycetota</taxon>
        <taxon>Actinomycetes</taxon>
        <taxon>Streptosporangiales</taxon>
        <taxon>Streptosporangiaceae</taxon>
        <taxon>Planomonospora</taxon>
    </lineage>
</organism>
<dbReference type="SUPFAM" id="SSF55154">
    <property type="entry name" value="CYTH-like phosphatases"/>
    <property type="match status" value="1"/>
</dbReference>
<reference evidence="3" key="1">
    <citation type="journal article" date="2019" name="Int. J. Syst. Evol. Microbiol.">
        <title>The Global Catalogue of Microorganisms (GCM) 10K type strain sequencing project: providing services to taxonomists for standard genome sequencing and annotation.</title>
        <authorList>
            <consortium name="The Broad Institute Genomics Platform"/>
            <consortium name="The Broad Institute Genome Sequencing Center for Infectious Disease"/>
            <person name="Wu L."/>
            <person name="Ma J."/>
        </authorList>
    </citation>
    <scope>NUCLEOTIDE SEQUENCE [LARGE SCALE GENOMIC DNA]</scope>
    <source>
        <strain evidence="3">JCM 9373</strain>
    </source>
</reference>
<protein>
    <submittedName>
        <fullName evidence="2">VTC domain-containing protein</fullName>
    </submittedName>
</protein>
<gene>
    <name evidence="2" type="ORF">GCM10010466_26480</name>
</gene>